<keyword evidence="3" id="KW-1185">Reference proteome</keyword>
<evidence type="ECO:0000256" key="1">
    <source>
        <dbReference type="SAM" id="MobiDB-lite"/>
    </source>
</evidence>
<gene>
    <name evidence="2" type="ORF">PIB30_112627</name>
</gene>
<accession>A0ABU6T0W2</accession>
<protein>
    <submittedName>
        <fullName evidence="2">Uncharacterized protein</fullName>
    </submittedName>
</protein>
<dbReference type="EMBL" id="JASCZI010068647">
    <property type="protein sequence ID" value="MED6142336.1"/>
    <property type="molecule type" value="Genomic_DNA"/>
</dbReference>
<sequence length="51" mass="5700">VESDLKLFTRIGTGEERVIGRNLSGTTHPNLPPMGGRPFYSRPKRNCSDLE</sequence>
<dbReference type="Proteomes" id="UP001341840">
    <property type="component" value="Unassembled WGS sequence"/>
</dbReference>
<organism evidence="2 3">
    <name type="scientific">Stylosanthes scabra</name>
    <dbReference type="NCBI Taxonomy" id="79078"/>
    <lineage>
        <taxon>Eukaryota</taxon>
        <taxon>Viridiplantae</taxon>
        <taxon>Streptophyta</taxon>
        <taxon>Embryophyta</taxon>
        <taxon>Tracheophyta</taxon>
        <taxon>Spermatophyta</taxon>
        <taxon>Magnoliopsida</taxon>
        <taxon>eudicotyledons</taxon>
        <taxon>Gunneridae</taxon>
        <taxon>Pentapetalae</taxon>
        <taxon>rosids</taxon>
        <taxon>fabids</taxon>
        <taxon>Fabales</taxon>
        <taxon>Fabaceae</taxon>
        <taxon>Papilionoideae</taxon>
        <taxon>50 kb inversion clade</taxon>
        <taxon>dalbergioids sensu lato</taxon>
        <taxon>Dalbergieae</taxon>
        <taxon>Pterocarpus clade</taxon>
        <taxon>Stylosanthes</taxon>
    </lineage>
</organism>
<proteinExistence type="predicted"/>
<evidence type="ECO:0000313" key="2">
    <source>
        <dbReference type="EMBL" id="MED6142336.1"/>
    </source>
</evidence>
<name>A0ABU6T0W2_9FABA</name>
<reference evidence="2 3" key="1">
    <citation type="journal article" date="2023" name="Plants (Basel)">
        <title>Bridging the Gap: Combining Genomics and Transcriptomics Approaches to Understand Stylosanthes scabra, an Orphan Legume from the Brazilian Caatinga.</title>
        <authorList>
            <person name="Ferreira-Neto J.R.C."/>
            <person name="da Silva M.D."/>
            <person name="Binneck E."/>
            <person name="de Melo N.F."/>
            <person name="da Silva R.H."/>
            <person name="de Melo A.L.T.M."/>
            <person name="Pandolfi V."/>
            <person name="Bustamante F.O."/>
            <person name="Brasileiro-Vidal A.C."/>
            <person name="Benko-Iseppon A.M."/>
        </authorList>
    </citation>
    <scope>NUCLEOTIDE SEQUENCE [LARGE SCALE GENOMIC DNA]</scope>
    <source>
        <tissue evidence="2">Leaves</tissue>
    </source>
</reference>
<feature type="non-terminal residue" evidence="2">
    <location>
        <position position="1"/>
    </location>
</feature>
<feature type="region of interest" description="Disordered" evidence="1">
    <location>
        <begin position="21"/>
        <end position="51"/>
    </location>
</feature>
<evidence type="ECO:0000313" key="3">
    <source>
        <dbReference type="Proteomes" id="UP001341840"/>
    </source>
</evidence>
<comment type="caution">
    <text evidence="2">The sequence shown here is derived from an EMBL/GenBank/DDBJ whole genome shotgun (WGS) entry which is preliminary data.</text>
</comment>